<name>A0AAE0M4K3_9PEZI</name>
<accession>A0AAE0M4K3</accession>
<feature type="region of interest" description="Disordered" evidence="1">
    <location>
        <begin position="107"/>
        <end position="133"/>
    </location>
</feature>
<evidence type="ECO:0000256" key="2">
    <source>
        <dbReference type="SAM" id="Phobius"/>
    </source>
</evidence>
<dbReference type="EMBL" id="JAUEDM010000004">
    <property type="protein sequence ID" value="KAK3318498.1"/>
    <property type="molecule type" value="Genomic_DNA"/>
</dbReference>
<dbReference type="Proteomes" id="UP001283341">
    <property type="component" value="Unassembled WGS sequence"/>
</dbReference>
<keyword evidence="2" id="KW-0812">Transmembrane</keyword>
<evidence type="ECO:0000313" key="3">
    <source>
        <dbReference type="EMBL" id="KAK3318498.1"/>
    </source>
</evidence>
<keyword evidence="2" id="KW-1133">Transmembrane helix</keyword>
<proteinExistence type="predicted"/>
<comment type="caution">
    <text evidence="3">The sequence shown here is derived from an EMBL/GenBank/DDBJ whole genome shotgun (WGS) entry which is preliminary data.</text>
</comment>
<reference evidence="3" key="2">
    <citation type="submission" date="2023-06" db="EMBL/GenBank/DDBJ databases">
        <authorList>
            <consortium name="Lawrence Berkeley National Laboratory"/>
            <person name="Haridas S."/>
            <person name="Hensen N."/>
            <person name="Bonometti L."/>
            <person name="Westerberg I."/>
            <person name="Brannstrom I.O."/>
            <person name="Guillou S."/>
            <person name="Cros-Aarteil S."/>
            <person name="Calhoun S."/>
            <person name="Kuo A."/>
            <person name="Mondo S."/>
            <person name="Pangilinan J."/>
            <person name="Riley R."/>
            <person name="Labutti K."/>
            <person name="Andreopoulos B."/>
            <person name="Lipzen A."/>
            <person name="Chen C."/>
            <person name="Yanf M."/>
            <person name="Daum C."/>
            <person name="Ng V."/>
            <person name="Clum A."/>
            <person name="Steindorff A."/>
            <person name="Ohm R."/>
            <person name="Martin F."/>
            <person name="Silar P."/>
            <person name="Natvig D."/>
            <person name="Lalanne C."/>
            <person name="Gautier V."/>
            <person name="Ament-Velasquez S.L."/>
            <person name="Kruys A."/>
            <person name="Hutchinson M.I."/>
            <person name="Powell A.J."/>
            <person name="Barry K."/>
            <person name="Miller A.N."/>
            <person name="Grigoriev I.V."/>
            <person name="Debuchy R."/>
            <person name="Gladieux P."/>
            <person name="Thoren M.H."/>
            <person name="Johannesson H."/>
        </authorList>
    </citation>
    <scope>NUCLEOTIDE SEQUENCE</scope>
    <source>
        <strain evidence="3">CBS 118394</strain>
    </source>
</reference>
<organism evidence="3 4">
    <name type="scientific">Apodospora peruviana</name>
    <dbReference type="NCBI Taxonomy" id="516989"/>
    <lineage>
        <taxon>Eukaryota</taxon>
        <taxon>Fungi</taxon>
        <taxon>Dikarya</taxon>
        <taxon>Ascomycota</taxon>
        <taxon>Pezizomycotina</taxon>
        <taxon>Sordariomycetes</taxon>
        <taxon>Sordariomycetidae</taxon>
        <taxon>Sordariales</taxon>
        <taxon>Lasiosphaeriaceae</taxon>
        <taxon>Apodospora</taxon>
    </lineage>
</organism>
<protein>
    <submittedName>
        <fullName evidence="3">Uncharacterized protein</fullName>
    </submittedName>
</protein>
<feature type="region of interest" description="Disordered" evidence="1">
    <location>
        <begin position="164"/>
        <end position="247"/>
    </location>
</feature>
<evidence type="ECO:0000313" key="4">
    <source>
        <dbReference type="Proteomes" id="UP001283341"/>
    </source>
</evidence>
<keyword evidence="2" id="KW-0472">Membrane</keyword>
<reference evidence="3" key="1">
    <citation type="journal article" date="2023" name="Mol. Phylogenet. Evol.">
        <title>Genome-scale phylogeny and comparative genomics of the fungal order Sordariales.</title>
        <authorList>
            <person name="Hensen N."/>
            <person name="Bonometti L."/>
            <person name="Westerberg I."/>
            <person name="Brannstrom I.O."/>
            <person name="Guillou S."/>
            <person name="Cros-Aarteil S."/>
            <person name="Calhoun S."/>
            <person name="Haridas S."/>
            <person name="Kuo A."/>
            <person name="Mondo S."/>
            <person name="Pangilinan J."/>
            <person name="Riley R."/>
            <person name="LaButti K."/>
            <person name="Andreopoulos B."/>
            <person name="Lipzen A."/>
            <person name="Chen C."/>
            <person name="Yan M."/>
            <person name="Daum C."/>
            <person name="Ng V."/>
            <person name="Clum A."/>
            <person name="Steindorff A."/>
            <person name="Ohm R.A."/>
            <person name="Martin F."/>
            <person name="Silar P."/>
            <person name="Natvig D.O."/>
            <person name="Lalanne C."/>
            <person name="Gautier V."/>
            <person name="Ament-Velasquez S.L."/>
            <person name="Kruys A."/>
            <person name="Hutchinson M.I."/>
            <person name="Powell A.J."/>
            <person name="Barry K."/>
            <person name="Miller A.N."/>
            <person name="Grigoriev I.V."/>
            <person name="Debuchy R."/>
            <person name="Gladieux P."/>
            <person name="Hiltunen Thoren M."/>
            <person name="Johannesson H."/>
        </authorList>
    </citation>
    <scope>NUCLEOTIDE SEQUENCE</scope>
    <source>
        <strain evidence="3">CBS 118394</strain>
    </source>
</reference>
<dbReference type="AlphaFoldDB" id="A0AAE0M4K3"/>
<keyword evidence="4" id="KW-1185">Reference proteome</keyword>
<gene>
    <name evidence="3" type="ORF">B0H66DRAFT_603082</name>
</gene>
<feature type="compositionally biased region" description="Basic and acidic residues" evidence="1">
    <location>
        <begin position="210"/>
        <end position="247"/>
    </location>
</feature>
<evidence type="ECO:0000256" key="1">
    <source>
        <dbReference type="SAM" id="MobiDB-lite"/>
    </source>
</evidence>
<feature type="compositionally biased region" description="Basic residues" evidence="1">
    <location>
        <begin position="109"/>
        <end position="126"/>
    </location>
</feature>
<sequence>MPPAARQKQRAADTAVPLPDSLLQLLQRPRDGGLNVAEGASPVVVARQQKTSTIPASYGALDSGPDPGTVAGIVLGSVAGFILILYLLYMCINIGNGIPTDDVSSVVTRKSRRTTHKSSHHHHHSGGPRPRSATVEIRTTSRGGPVIIEDIRGPPEMDEIIVEETTRRRRSTSRGPPVRVVGGSDNGSDEVVVIEERGPPRRHRSTSVRRSVERRSSGYREVDPDRFAGGEAPMREIRRSTSRRRYD</sequence>
<feature type="transmembrane region" description="Helical" evidence="2">
    <location>
        <begin position="70"/>
        <end position="89"/>
    </location>
</feature>